<dbReference type="Pfam" id="PF07228">
    <property type="entry name" value="SpoIIE"/>
    <property type="match status" value="1"/>
</dbReference>
<feature type="transmembrane region" description="Helical" evidence="2">
    <location>
        <begin position="272"/>
        <end position="290"/>
    </location>
</feature>
<feature type="transmembrane region" description="Helical" evidence="2">
    <location>
        <begin position="302"/>
        <end position="319"/>
    </location>
</feature>
<dbReference type="PANTHER" id="PTHR43156">
    <property type="entry name" value="STAGE II SPORULATION PROTEIN E-RELATED"/>
    <property type="match status" value="1"/>
</dbReference>
<dbReference type="Gene3D" id="3.60.40.10">
    <property type="entry name" value="PPM-type phosphatase domain"/>
    <property type="match status" value="1"/>
</dbReference>
<evidence type="ECO:0000259" key="3">
    <source>
        <dbReference type="SMART" id="SM00331"/>
    </source>
</evidence>
<feature type="transmembrane region" description="Helical" evidence="2">
    <location>
        <begin position="233"/>
        <end position="252"/>
    </location>
</feature>
<accession>A0AAW5VIC6</accession>
<name>A0AAW5VIC6_9LEPT</name>
<dbReference type="PANTHER" id="PTHR43156:SF2">
    <property type="entry name" value="STAGE II SPORULATION PROTEIN E"/>
    <property type="match status" value="1"/>
</dbReference>
<feature type="transmembrane region" description="Helical" evidence="2">
    <location>
        <begin position="325"/>
        <end position="343"/>
    </location>
</feature>
<dbReference type="InterPro" id="IPR052016">
    <property type="entry name" value="Bact_Sigma-Reg"/>
</dbReference>
<sequence length="697" mass="80309">MRKSFLGLVYASIVLCFCQCQNPDFDRNLHFRQGVLDLTEITFKEDTAIDLEGEWELYFGEFHYPPFHGKKELTGYLAIPNSWQNEEYGGIELPRTGKVTLRAFIYINKQTVGQELRIYIPDIATSYRFFANGVLIGGQGKPGINQFDDTPRIKSKYYTLIPDDEVIELVFHIANYENNFGGFWGTPILGNKYSLDREKMFSNARELFLLGALSLIGLYHFGLFFYKRKEKSIFYFAIFCVLLGIRLAFTGERYVLELFPKFHWPTAFRIEFASYYFAVPTFLLFIHSLFPEESKAKHVRRALIVSCLFALTLFLPISVFTILLYGFQILAFVIIGYVIHINLKAVINSRPNSKLFLIGLLILAFSVSFDILKHSLNSRGIGLTPYALLCFIFIQSLILSSRIANAFVRAEELAESLKISNESLLAVTENLEQIVSERTYQLNFSLNRIKKDLLLAKKIQQKILPEDGIKFDPLKIHLYFQPQDEVGGDFYDIFELDNGTVRFFVADATGHGIQAALYTMAIKSEYEAIKRFITKTDDLMNHLNQKIQNKFSGLKIVFSGFLLDIDTKTKTVYYSSAGHPNQIFQSVGNQIILNRTGNIIGLKKDQPYTQKQFQIMEGDRILLFTDGMLEQKNEAREEFGMDRIQKILSDFQNKESERVLAELVIQLFLFQGKKEQEDDQTMVLIEWEKNDSNQNLI</sequence>
<comment type="caution">
    <text evidence="4">The sequence shown here is derived from an EMBL/GenBank/DDBJ whole genome shotgun (WGS) entry which is preliminary data.</text>
</comment>
<keyword evidence="2" id="KW-1133">Transmembrane helix</keyword>
<evidence type="ECO:0000256" key="1">
    <source>
        <dbReference type="ARBA" id="ARBA00022801"/>
    </source>
</evidence>
<keyword evidence="2" id="KW-0812">Transmembrane</keyword>
<feature type="transmembrane region" description="Helical" evidence="2">
    <location>
        <begin position="355"/>
        <end position="372"/>
    </location>
</feature>
<keyword evidence="1" id="KW-0378">Hydrolase</keyword>
<evidence type="ECO:0000313" key="4">
    <source>
        <dbReference type="EMBL" id="MCW7517011.1"/>
    </source>
</evidence>
<keyword evidence="2" id="KW-0472">Membrane</keyword>
<reference evidence="4" key="1">
    <citation type="submission" date="2022-06" db="EMBL/GenBank/DDBJ databases">
        <title>Leptospira isolates from biofilms formed at urban environments.</title>
        <authorList>
            <person name="Ribeiro P.S."/>
            <person name="Sousa T."/>
            <person name="Carvalho N."/>
            <person name="Aburjaile F."/>
            <person name="Neves F."/>
            <person name="Oliveira D."/>
            <person name="Blanco L."/>
            <person name="Lima J."/>
            <person name="Costa F."/>
            <person name="Brenig B."/>
            <person name="Soares S."/>
            <person name="Ramos R."/>
            <person name="Goes-Neto A."/>
            <person name="Matiuzzi M."/>
            <person name="Azevedo V."/>
            <person name="Ristow P."/>
        </authorList>
    </citation>
    <scope>NUCLEOTIDE SEQUENCE</scope>
    <source>
        <strain evidence="4">VSF7</strain>
    </source>
</reference>
<dbReference type="EMBL" id="JAMQQD010000008">
    <property type="protein sequence ID" value="MCW7517011.1"/>
    <property type="molecule type" value="Genomic_DNA"/>
</dbReference>
<dbReference type="Pfam" id="PF07695">
    <property type="entry name" value="7TMR-DISM_7TM"/>
    <property type="match status" value="1"/>
</dbReference>
<gene>
    <name evidence="4" type="ORF">ND810_17720</name>
</gene>
<dbReference type="Proteomes" id="UP001209694">
    <property type="component" value="Unassembled WGS sequence"/>
</dbReference>
<dbReference type="GO" id="GO:0016791">
    <property type="term" value="F:phosphatase activity"/>
    <property type="evidence" value="ECO:0007669"/>
    <property type="project" value="TreeGrafter"/>
</dbReference>
<dbReference type="AlphaFoldDB" id="A0AAW5VIC6"/>
<dbReference type="SMART" id="SM00331">
    <property type="entry name" value="PP2C_SIG"/>
    <property type="match status" value="1"/>
</dbReference>
<feature type="transmembrane region" description="Helical" evidence="2">
    <location>
        <begin position="207"/>
        <end position="226"/>
    </location>
</feature>
<feature type="domain" description="PPM-type phosphatase" evidence="3">
    <location>
        <begin position="471"/>
        <end position="687"/>
    </location>
</feature>
<organism evidence="4 5">
    <name type="scientific">Leptospira levettii</name>
    <dbReference type="NCBI Taxonomy" id="2023178"/>
    <lineage>
        <taxon>Bacteria</taxon>
        <taxon>Pseudomonadati</taxon>
        <taxon>Spirochaetota</taxon>
        <taxon>Spirochaetia</taxon>
        <taxon>Leptospirales</taxon>
        <taxon>Leptospiraceae</taxon>
        <taxon>Leptospira</taxon>
    </lineage>
</organism>
<protein>
    <submittedName>
        <fullName evidence="4">SpoIIE family protein phosphatase</fullName>
    </submittedName>
</protein>
<proteinExistence type="predicted"/>
<feature type="transmembrane region" description="Helical" evidence="2">
    <location>
        <begin position="384"/>
        <end position="408"/>
    </location>
</feature>
<dbReference type="InterPro" id="IPR011623">
    <property type="entry name" value="7TMR_DISM_rcpt_extracell_dom1"/>
</dbReference>
<dbReference type="InterPro" id="IPR036457">
    <property type="entry name" value="PPM-type-like_dom_sf"/>
</dbReference>
<dbReference type="InterPro" id="IPR001932">
    <property type="entry name" value="PPM-type_phosphatase-like_dom"/>
</dbReference>
<dbReference type="SUPFAM" id="SSF81606">
    <property type="entry name" value="PP2C-like"/>
    <property type="match status" value="1"/>
</dbReference>
<evidence type="ECO:0000313" key="5">
    <source>
        <dbReference type="Proteomes" id="UP001209694"/>
    </source>
</evidence>
<dbReference type="RefSeq" id="WP_135662926.1">
    <property type="nucleotide sequence ID" value="NZ_JAMQPS010000010.1"/>
</dbReference>
<evidence type="ECO:0000256" key="2">
    <source>
        <dbReference type="SAM" id="Phobius"/>
    </source>
</evidence>